<comment type="caution">
    <text evidence="3">The sequence shown here is derived from an EMBL/GenBank/DDBJ whole genome shotgun (WGS) entry which is preliminary data.</text>
</comment>
<proteinExistence type="predicted"/>
<name>A0A645J7V9_9ZZZZ</name>
<dbReference type="SUPFAM" id="SSF51445">
    <property type="entry name" value="(Trans)glycosidases"/>
    <property type="match status" value="1"/>
</dbReference>
<sequence length="145" mass="16700">MTFPGVPSIYYGDEAGLTGGKDPFNRKAYPWDRENKEILHWYKLITSIRSSYDVFKKGELKLHKAPSFILCYERIYGDERAIVILNRSFNESCELEINLVSFNGEFENLLCKENKKEKIHSESGILKIRIGPLQGKILIGTAFHL</sequence>
<dbReference type="Gene3D" id="3.20.20.80">
    <property type="entry name" value="Glycosidases"/>
    <property type="match status" value="1"/>
</dbReference>
<keyword evidence="2" id="KW-0326">Glycosidase</keyword>
<organism evidence="3">
    <name type="scientific">bioreactor metagenome</name>
    <dbReference type="NCBI Taxonomy" id="1076179"/>
    <lineage>
        <taxon>unclassified sequences</taxon>
        <taxon>metagenomes</taxon>
        <taxon>ecological metagenomes</taxon>
    </lineage>
</organism>
<gene>
    <name evidence="3" type="primary">apu_5</name>
    <name evidence="3" type="ORF">SDC9_206951</name>
</gene>
<evidence type="ECO:0000313" key="3">
    <source>
        <dbReference type="EMBL" id="MPN59230.1"/>
    </source>
</evidence>
<accession>A0A645J7V9</accession>
<dbReference type="GO" id="GO:0016798">
    <property type="term" value="F:hydrolase activity, acting on glycosyl bonds"/>
    <property type="evidence" value="ECO:0007669"/>
    <property type="project" value="UniProtKB-KW"/>
</dbReference>
<dbReference type="Gene3D" id="2.60.40.1180">
    <property type="entry name" value="Golgi alpha-mannosidase II"/>
    <property type="match status" value="1"/>
</dbReference>
<evidence type="ECO:0000256" key="1">
    <source>
        <dbReference type="ARBA" id="ARBA00022801"/>
    </source>
</evidence>
<keyword evidence="1" id="KW-0378">Hydrolase</keyword>
<dbReference type="PANTHER" id="PTHR10357">
    <property type="entry name" value="ALPHA-AMYLASE FAMILY MEMBER"/>
    <property type="match status" value="1"/>
</dbReference>
<reference evidence="3" key="1">
    <citation type="submission" date="2019-08" db="EMBL/GenBank/DDBJ databases">
        <authorList>
            <person name="Kucharzyk K."/>
            <person name="Murdoch R.W."/>
            <person name="Higgins S."/>
            <person name="Loffler F."/>
        </authorList>
    </citation>
    <scope>NUCLEOTIDE SEQUENCE</scope>
</reference>
<evidence type="ECO:0000256" key="2">
    <source>
        <dbReference type="ARBA" id="ARBA00023295"/>
    </source>
</evidence>
<dbReference type="AlphaFoldDB" id="A0A645J7V9"/>
<dbReference type="PANTHER" id="PTHR10357:SF210">
    <property type="entry name" value="MALTODEXTRIN GLUCOSIDASE"/>
    <property type="match status" value="1"/>
</dbReference>
<dbReference type="InterPro" id="IPR013780">
    <property type="entry name" value="Glyco_hydro_b"/>
</dbReference>
<dbReference type="SUPFAM" id="SSF51011">
    <property type="entry name" value="Glycosyl hydrolase domain"/>
    <property type="match status" value="1"/>
</dbReference>
<dbReference type="InterPro" id="IPR017853">
    <property type="entry name" value="GH"/>
</dbReference>
<protein>
    <submittedName>
        <fullName evidence="3">Amylopullulanase</fullName>
    </submittedName>
</protein>
<dbReference type="EMBL" id="VSSQ01132998">
    <property type="protein sequence ID" value="MPN59230.1"/>
    <property type="molecule type" value="Genomic_DNA"/>
</dbReference>